<gene>
    <name evidence="3" type="primary">LOC108037153</name>
    <name evidence="1" type="synonym">108037153</name>
</gene>
<dbReference type="AlphaFoldDB" id="A0A6P4E1U6"/>
<proteinExistence type="predicted"/>
<keyword evidence="2" id="KW-1185">Reference proteome</keyword>
<reference evidence="1" key="3">
    <citation type="submission" date="2025-05" db="UniProtKB">
        <authorList>
            <consortium name="EnsemblMetazoa"/>
        </authorList>
    </citation>
    <scope>IDENTIFICATION</scope>
</reference>
<protein>
    <submittedName>
        <fullName evidence="3">Uncharacterized protein LOC108037153</fullName>
    </submittedName>
</protein>
<name>A0A6P4E1U6_DRORH</name>
<reference evidence="3" key="2">
    <citation type="submission" date="2025-04" db="UniProtKB">
        <authorList>
            <consortium name="RefSeq"/>
        </authorList>
    </citation>
    <scope>IDENTIFICATION</scope>
</reference>
<accession>A0A6P4E1U6</accession>
<evidence type="ECO:0000313" key="2">
    <source>
        <dbReference type="Proteomes" id="UP001652680"/>
    </source>
</evidence>
<dbReference type="EnsemblMetazoa" id="XM_017113664.2">
    <property type="protein sequence ID" value="XP_016969153.1"/>
    <property type="gene ID" value="LOC108037153"/>
</dbReference>
<evidence type="ECO:0000313" key="1">
    <source>
        <dbReference type="EnsemblMetazoa" id="XP_016969153.1"/>
    </source>
</evidence>
<dbReference type="Proteomes" id="UP001652680">
    <property type="component" value="Unassembled WGS sequence"/>
</dbReference>
<dbReference type="RefSeq" id="XP_016969153.1">
    <property type="nucleotide sequence ID" value="XM_017113664.1"/>
</dbReference>
<evidence type="ECO:0000313" key="3">
    <source>
        <dbReference type="RefSeq" id="XP_016969153.1"/>
    </source>
</evidence>
<reference evidence="2" key="1">
    <citation type="journal article" date="2021" name="Elife">
        <title>Highly contiguous assemblies of 101 drosophilid genomes.</title>
        <authorList>
            <person name="Kim B.Y."/>
            <person name="Wang J.R."/>
            <person name="Miller D.E."/>
            <person name="Barmina O."/>
            <person name="Delaney E."/>
            <person name="Thompson A."/>
            <person name="Comeault A.A."/>
            <person name="Peede D."/>
            <person name="D'Agostino E.R."/>
            <person name="Pelaez J."/>
            <person name="Aguilar J.M."/>
            <person name="Haji D."/>
            <person name="Matsunaga T."/>
            <person name="Armstrong E.E."/>
            <person name="Zych M."/>
            <person name="Ogawa Y."/>
            <person name="Stamenkovic-Radak M."/>
            <person name="Jelic M."/>
            <person name="Veselinovic M.S."/>
            <person name="Tanaskovic M."/>
            <person name="Eric P."/>
            <person name="Gao J.J."/>
            <person name="Katoh T.K."/>
            <person name="Toda M.J."/>
            <person name="Watabe H."/>
            <person name="Watada M."/>
            <person name="Davis J.S."/>
            <person name="Moyle L.C."/>
            <person name="Manoli G."/>
            <person name="Bertolini E."/>
            <person name="Kostal V."/>
            <person name="Hawley R.S."/>
            <person name="Takahashi A."/>
            <person name="Jones C.D."/>
            <person name="Price D.K."/>
            <person name="Whiteman N."/>
            <person name="Kopp A."/>
            <person name="Matute D.R."/>
            <person name="Petrov D.A."/>
        </authorList>
    </citation>
    <scope>NUCLEOTIDE SEQUENCE [LARGE SCALE GENOMIC DNA]</scope>
</reference>
<sequence length="126" mass="14631">MDMKFVLKIYPLLSPSLIFHQCLQGSDDDDEAPLPYNFFCSSCDARGKPNSGHGGTPSRFILSHRIGSRPHIESPLHNAIHFRYTPIHPNYRPRNQLNHLKYPKVHWNKELYFGLTIIDFIFPLDL</sequence>
<organism evidence="3">
    <name type="scientific">Drosophila rhopaloa</name>
    <name type="common">Fruit fly</name>
    <dbReference type="NCBI Taxonomy" id="1041015"/>
    <lineage>
        <taxon>Eukaryota</taxon>
        <taxon>Metazoa</taxon>
        <taxon>Ecdysozoa</taxon>
        <taxon>Arthropoda</taxon>
        <taxon>Hexapoda</taxon>
        <taxon>Insecta</taxon>
        <taxon>Pterygota</taxon>
        <taxon>Neoptera</taxon>
        <taxon>Endopterygota</taxon>
        <taxon>Diptera</taxon>
        <taxon>Brachycera</taxon>
        <taxon>Muscomorpha</taxon>
        <taxon>Ephydroidea</taxon>
        <taxon>Drosophilidae</taxon>
        <taxon>Drosophila</taxon>
        <taxon>Sophophora</taxon>
    </lineage>
</organism>
<dbReference type="GeneID" id="108037153"/>